<sequence>VISENPAVLWSTSSSHVSPKRSRLGHASVAATLLDARGDLTVIVVIVVVVVVNGRGVLNVSAWLGVTIGDQPLLLLFSGLFTAVSMLF</sequence>
<keyword evidence="1" id="KW-1133">Transmembrane helix</keyword>
<dbReference type="EMBL" id="CAJNNV010024375">
    <property type="protein sequence ID" value="CAE8609636.1"/>
    <property type="molecule type" value="Genomic_DNA"/>
</dbReference>
<feature type="non-terminal residue" evidence="2">
    <location>
        <position position="1"/>
    </location>
</feature>
<evidence type="ECO:0000256" key="1">
    <source>
        <dbReference type="SAM" id="Phobius"/>
    </source>
</evidence>
<proteinExistence type="predicted"/>
<dbReference type="Proteomes" id="UP000654075">
    <property type="component" value="Unassembled WGS sequence"/>
</dbReference>
<keyword evidence="1" id="KW-0472">Membrane</keyword>
<evidence type="ECO:0000313" key="3">
    <source>
        <dbReference type="Proteomes" id="UP000654075"/>
    </source>
</evidence>
<dbReference type="AlphaFoldDB" id="A0A813F7T6"/>
<keyword evidence="3" id="KW-1185">Reference proteome</keyword>
<reference evidence="2" key="1">
    <citation type="submission" date="2021-02" db="EMBL/GenBank/DDBJ databases">
        <authorList>
            <person name="Dougan E. K."/>
            <person name="Rhodes N."/>
            <person name="Thang M."/>
            <person name="Chan C."/>
        </authorList>
    </citation>
    <scope>NUCLEOTIDE SEQUENCE</scope>
</reference>
<protein>
    <submittedName>
        <fullName evidence="2">Uncharacterized protein</fullName>
    </submittedName>
</protein>
<feature type="transmembrane region" description="Helical" evidence="1">
    <location>
        <begin position="40"/>
        <end position="58"/>
    </location>
</feature>
<keyword evidence="1" id="KW-0812">Transmembrane</keyword>
<comment type="caution">
    <text evidence="2">The sequence shown here is derived from an EMBL/GenBank/DDBJ whole genome shotgun (WGS) entry which is preliminary data.</text>
</comment>
<gene>
    <name evidence="2" type="ORF">PGLA1383_LOCUS27489</name>
</gene>
<feature type="transmembrane region" description="Helical" evidence="1">
    <location>
        <begin position="64"/>
        <end position="87"/>
    </location>
</feature>
<name>A0A813F7T6_POLGL</name>
<organism evidence="2 3">
    <name type="scientific">Polarella glacialis</name>
    <name type="common">Dinoflagellate</name>
    <dbReference type="NCBI Taxonomy" id="89957"/>
    <lineage>
        <taxon>Eukaryota</taxon>
        <taxon>Sar</taxon>
        <taxon>Alveolata</taxon>
        <taxon>Dinophyceae</taxon>
        <taxon>Suessiales</taxon>
        <taxon>Suessiaceae</taxon>
        <taxon>Polarella</taxon>
    </lineage>
</organism>
<accession>A0A813F7T6</accession>
<feature type="non-terminal residue" evidence="2">
    <location>
        <position position="88"/>
    </location>
</feature>
<evidence type="ECO:0000313" key="2">
    <source>
        <dbReference type="EMBL" id="CAE8609636.1"/>
    </source>
</evidence>